<dbReference type="KEGG" id="mhk:DFR87_11250"/>
<accession>A0A2U9IW99</accession>
<reference evidence="1" key="1">
    <citation type="submission" date="2018-05" db="EMBL/GenBank/DDBJ databases">
        <title>Complete Genome Sequences of Extremely Thermoacidophilic, Metal-Mobilizing Type-Strain Members of the Archaeal Family Sulfolobaceae: Acidianus brierleyi DSM-1651T, Acidianus sulfidivorans DSM-18786T, Metallosphaera hakonensis DSM-7519T, and Metallosphaera prunae DSM-10039T.</title>
        <authorList>
            <person name="Counts J.A."/>
            <person name="Kelly R.M."/>
        </authorList>
    </citation>
    <scope>NUCLEOTIDE SEQUENCE [LARGE SCALE GENOMIC DNA]</scope>
    <source>
        <strain evidence="1">HO1-1</strain>
    </source>
</reference>
<dbReference type="AlphaFoldDB" id="A0A2U9IW99"/>
<evidence type="ECO:0000313" key="1">
    <source>
        <dbReference type="EMBL" id="AWS00168.1"/>
    </source>
</evidence>
<dbReference type="Proteomes" id="UP000247586">
    <property type="component" value="Chromosome"/>
</dbReference>
<keyword evidence="2" id="KW-1185">Reference proteome</keyword>
<name>A0A2U9IW99_9CREN</name>
<dbReference type="RefSeq" id="WP_054836535.1">
    <property type="nucleotide sequence ID" value="NZ_BBBA01000006.1"/>
</dbReference>
<organism evidence="1 2">
    <name type="scientific">Metallosphaera hakonensis JCM 8857 = DSM 7519</name>
    <dbReference type="NCBI Taxonomy" id="1293036"/>
    <lineage>
        <taxon>Archaea</taxon>
        <taxon>Thermoproteota</taxon>
        <taxon>Thermoprotei</taxon>
        <taxon>Sulfolobales</taxon>
        <taxon>Sulfolobaceae</taxon>
        <taxon>Metallosphaera</taxon>
    </lineage>
</organism>
<dbReference type="EMBL" id="CP029287">
    <property type="protein sequence ID" value="AWS00168.1"/>
    <property type="molecule type" value="Genomic_DNA"/>
</dbReference>
<sequence length="181" mass="20343">MKLFGIKVDSLLTSQTTHLVTMSTYIPEYGEEKPKIVSLDSDRRVLRELVILRESILPGKRIQPGYKVEVYAVSDGKLSSFSKARTLTIVPRILKGQNWLRGELIILARKDEPEAILVLHDVPALGKSNQDVKKELIQFLGGWGVHVNKLPVIVKNSKLSEKMKIKAKLIDIDYLLSSSLP</sequence>
<proteinExistence type="predicted"/>
<evidence type="ECO:0000313" key="2">
    <source>
        <dbReference type="Proteomes" id="UP000247586"/>
    </source>
</evidence>
<protein>
    <submittedName>
        <fullName evidence="1">Uncharacterized protein</fullName>
    </submittedName>
</protein>
<gene>
    <name evidence="1" type="ORF">DFR87_11250</name>
</gene>